<evidence type="ECO:0000313" key="1">
    <source>
        <dbReference type="EMBL" id="CAG7785713.1"/>
    </source>
</evidence>
<name>A0A8J2P8I7_9HEXA</name>
<keyword evidence="2" id="KW-1185">Reference proteome</keyword>
<protein>
    <submittedName>
        <fullName evidence="1">Uncharacterized protein</fullName>
    </submittedName>
</protein>
<evidence type="ECO:0000313" key="2">
    <source>
        <dbReference type="Proteomes" id="UP000708208"/>
    </source>
</evidence>
<reference evidence="1" key="1">
    <citation type="submission" date="2021-06" db="EMBL/GenBank/DDBJ databases">
        <authorList>
            <person name="Hodson N. C."/>
            <person name="Mongue J. A."/>
            <person name="Jaron S. K."/>
        </authorList>
    </citation>
    <scope>NUCLEOTIDE SEQUENCE</scope>
</reference>
<feature type="non-terminal residue" evidence="1">
    <location>
        <position position="1"/>
    </location>
</feature>
<dbReference type="Proteomes" id="UP000708208">
    <property type="component" value="Unassembled WGS sequence"/>
</dbReference>
<proteinExistence type="predicted"/>
<organism evidence="1 2">
    <name type="scientific">Allacma fusca</name>
    <dbReference type="NCBI Taxonomy" id="39272"/>
    <lineage>
        <taxon>Eukaryota</taxon>
        <taxon>Metazoa</taxon>
        <taxon>Ecdysozoa</taxon>
        <taxon>Arthropoda</taxon>
        <taxon>Hexapoda</taxon>
        <taxon>Collembola</taxon>
        <taxon>Symphypleona</taxon>
        <taxon>Sminthuridae</taxon>
        <taxon>Allacma</taxon>
    </lineage>
</organism>
<accession>A0A8J2P8I7</accession>
<gene>
    <name evidence="1" type="ORF">AFUS01_LOCUS24322</name>
</gene>
<dbReference type="AlphaFoldDB" id="A0A8J2P8I7"/>
<dbReference type="EMBL" id="CAJVCH010301709">
    <property type="protein sequence ID" value="CAG7785713.1"/>
    <property type="molecule type" value="Genomic_DNA"/>
</dbReference>
<comment type="caution">
    <text evidence="1">The sequence shown here is derived from an EMBL/GenBank/DDBJ whole genome shotgun (WGS) entry which is preliminary data.</text>
</comment>
<sequence>INLTSQNSCFGDYQCVGPHQFNLQISFPAAFILFSFIKL</sequence>